<dbReference type="EMBL" id="JAWZYT010000603">
    <property type="protein sequence ID" value="KAK4321259.1"/>
    <property type="molecule type" value="Genomic_DNA"/>
</dbReference>
<gene>
    <name evidence="2" type="ORF">Pmani_007897</name>
</gene>
<name>A0AAE1UK86_9EUCA</name>
<sequence length="214" mass="22463">MAAAGVGVGGTAVGGCNNTNTNNNNNTNNNRTPLAHLSHSHLLTLATLLDGVPKSDPFSLTESKTKSVSRCKGCDTFTICGLLFGYEEQENTIDIEKLTPTALHVACLLPQPGPLVARLVSAGPSGGASLNETNLLGQTPLHALLLDVYNHIFSCARTLSTALLTRTTGNEAKLRVQAGRGRKGEEMRVSQPGVKGDIRKGMRKDDGEGSDISA</sequence>
<dbReference type="InterPro" id="IPR036770">
    <property type="entry name" value="Ankyrin_rpt-contain_sf"/>
</dbReference>
<feature type="region of interest" description="Disordered" evidence="1">
    <location>
        <begin position="177"/>
        <end position="214"/>
    </location>
</feature>
<reference evidence="2" key="1">
    <citation type="submission" date="2023-11" db="EMBL/GenBank/DDBJ databases">
        <title>Genome assemblies of two species of porcelain crab, Petrolisthes cinctipes and Petrolisthes manimaculis (Anomura: Porcellanidae).</title>
        <authorList>
            <person name="Angst P."/>
        </authorList>
    </citation>
    <scope>NUCLEOTIDE SEQUENCE</scope>
    <source>
        <strain evidence="2">PB745_02</strain>
        <tissue evidence="2">Gill</tissue>
    </source>
</reference>
<proteinExistence type="predicted"/>
<feature type="region of interest" description="Disordered" evidence="1">
    <location>
        <begin position="14"/>
        <end position="33"/>
    </location>
</feature>
<protein>
    <submittedName>
        <fullName evidence="2">Uncharacterized protein</fullName>
    </submittedName>
</protein>
<evidence type="ECO:0000313" key="2">
    <source>
        <dbReference type="EMBL" id="KAK4321259.1"/>
    </source>
</evidence>
<accession>A0AAE1UK86</accession>
<dbReference type="SUPFAM" id="SSF48403">
    <property type="entry name" value="Ankyrin repeat"/>
    <property type="match status" value="1"/>
</dbReference>
<feature type="compositionally biased region" description="Basic and acidic residues" evidence="1">
    <location>
        <begin position="196"/>
        <end position="207"/>
    </location>
</feature>
<evidence type="ECO:0000256" key="1">
    <source>
        <dbReference type="SAM" id="MobiDB-lite"/>
    </source>
</evidence>
<dbReference type="Proteomes" id="UP001292094">
    <property type="component" value="Unassembled WGS sequence"/>
</dbReference>
<evidence type="ECO:0000313" key="3">
    <source>
        <dbReference type="Proteomes" id="UP001292094"/>
    </source>
</evidence>
<keyword evidence="3" id="KW-1185">Reference proteome</keyword>
<organism evidence="2 3">
    <name type="scientific">Petrolisthes manimaculis</name>
    <dbReference type="NCBI Taxonomy" id="1843537"/>
    <lineage>
        <taxon>Eukaryota</taxon>
        <taxon>Metazoa</taxon>
        <taxon>Ecdysozoa</taxon>
        <taxon>Arthropoda</taxon>
        <taxon>Crustacea</taxon>
        <taxon>Multicrustacea</taxon>
        <taxon>Malacostraca</taxon>
        <taxon>Eumalacostraca</taxon>
        <taxon>Eucarida</taxon>
        <taxon>Decapoda</taxon>
        <taxon>Pleocyemata</taxon>
        <taxon>Anomura</taxon>
        <taxon>Galatheoidea</taxon>
        <taxon>Porcellanidae</taxon>
        <taxon>Petrolisthes</taxon>
    </lineage>
</organism>
<dbReference type="AlphaFoldDB" id="A0AAE1UK86"/>
<comment type="caution">
    <text evidence="2">The sequence shown here is derived from an EMBL/GenBank/DDBJ whole genome shotgun (WGS) entry which is preliminary data.</text>
</comment>